<accession>A0AAE4Q1J2</accession>
<dbReference type="InterPro" id="IPR001509">
    <property type="entry name" value="Epimerase_deHydtase"/>
</dbReference>
<feature type="domain" description="NAD-dependent epimerase/dehydratase" evidence="3">
    <location>
        <begin position="5"/>
        <end position="197"/>
    </location>
</feature>
<evidence type="ECO:0000259" key="3">
    <source>
        <dbReference type="Pfam" id="PF01370"/>
    </source>
</evidence>
<dbReference type="Pfam" id="PF01370">
    <property type="entry name" value="Epimerase"/>
    <property type="match status" value="1"/>
</dbReference>
<comment type="caution">
    <text evidence="4">The sequence shown here is derived from an EMBL/GenBank/DDBJ whole genome shotgun (WGS) entry which is preliminary data.</text>
</comment>
<comment type="pathway">
    <text evidence="1">Bacterial outer membrane biogenesis; LPS O-antigen biosynthesis.</text>
</comment>
<protein>
    <submittedName>
        <fullName evidence="4">NAD(P)-dependent oxidoreductase</fullName>
    </submittedName>
</protein>
<dbReference type="Gene3D" id="3.40.50.720">
    <property type="entry name" value="NAD(P)-binding Rossmann-like Domain"/>
    <property type="match status" value="1"/>
</dbReference>
<proteinExistence type="inferred from homology"/>
<dbReference type="SUPFAM" id="SSF51735">
    <property type="entry name" value="NAD(P)-binding Rossmann-fold domains"/>
    <property type="match status" value="1"/>
</dbReference>
<dbReference type="AlphaFoldDB" id="A0AAE4Q1J2"/>
<dbReference type="PANTHER" id="PTHR43000">
    <property type="entry name" value="DTDP-D-GLUCOSE 4,6-DEHYDRATASE-RELATED"/>
    <property type="match status" value="1"/>
</dbReference>
<gene>
    <name evidence="4" type="ORF">QM089_12525</name>
</gene>
<dbReference type="InterPro" id="IPR036291">
    <property type="entry name" value="NAD(P)-bd_dom_sf"/>
</dbReference>
<evidence type="ECO:0000313" key="4">
    <source>
        <dbReference type="EMBL" id="MDV5391054.1"/>
    </source>
</evidence>
<evidence type="ECO:0000256" key="2">
    <source>
        <dbReference type="ARBA" id="ARBA00007637"/>
    </source>
</evidence>
<dbReference type="EMBL" id="JASGOQ010000001">
    <property type="protein sequence ID" value="MDV5391054.1"/>
    <property type="molecule type" value="Genomic_DNA"/>
</dbReference>
<evidence type="ECO:0000313" key="5">
    <source>
        <dbReference type="Proteomes" id="UP001187859"/>
    </source>
</evidence>
<dbReference type="RefSeq" id="WP_083848284.1">
    <property type="nucleotide sequence ID" value="NZ_JASGOQ010000001.1"/>
</dbReference>
<comment type="similarity">
    <text evidence="2">Belongs to the NAD(P)-dependent epimerase/dehydratase family.</text>
</comment>
<reference evidence="4" key="1">
    <citation type="submission" date="2023-05" db="EMBL/GenBank/DDBJ databases">
        <title>Colonisation of extended spectrum b-lactamase- and carbapenemase-producing bacteria on hospital surfaces from low- and middle-income countries.</title>
        <authorList>
            <person name="Nieto-Rosado M."/>
            <person name="Sands K."/>
            <person name="Iregbu K."/>
            <person name="Zahra R."/>
            <person name="Mazarati J.B."/>
            <person name="Mehtar S."/>
            <person name="Barnards-Group B."/>
            <person name="Walsh T.R."/>
        </authorList>
    </citation>
    <scope>NUCLEOTIDE SEQUENCE</scope>
    <source>
        <strain evidence="4">PP-E493</strain>
    </source>
</reference>
<sequence length="287" mass="32227">MTKSMVITGASGFLGQTLRKSALLEGWQILCINRHAIDGALAFDDPRLESHLTMFAPKVIVHLAASYGEEAKGEGLQANLLLPLRLLKWASTQANIRFIAAGSFWQFGDIETPGPVDMYSASKQSLAVFLDYYRRCERLDCYHLILSSSYGPNDPRGKLVDYFVNAAKTKRSVNLGHQDKHFALTDVRDVASAIMLLSSYSAPLPLLTYRVRTEQLWTFERLSRLFEKLGYTLNVRYSPLNNGIMEIIHPNDEHIPTLPDWSASYCLEDYLRARLASSIISEPHGNG</sequence>
<dbReference type="Proteomes" id="UP001187859">
    <property type="component" value="Unassembled WGS sequence"/>
</dbReference>
<organism evidence="4 5">
    <name type="scientific">Shewanella xiamenensis</name>
    <dbReference type="NCBI Taxonomy" id="332186"/>
    <lineage>
        <taxon>Bacteria</taxon>
        <taxon>Pseudomonadati</taxon>
        <taxon>Pseudomonadota</taxon>
        <taxon>Gammaproteobacteria</taxon>
        <taxon>Alteromonadales</taxon>
        <taxon>Shewanellaceae</taxon>
        <taxon>Shewanella</taxon>
    </lineage>
</organism>
<name>A0AAE4Q1J2_9GAMM</name>
<evidence type="ECO:0000256" key="1">
    <source>
        <dbReference type="ARBA" id="ARBA00005125"/>
    </source>
</evidence>